<dbReference type="EMBL" id="RSAA01000010">
    <property type="protein sequence ID" value="RRO16968.1"/>
    <property type="molecule type" value="Genomic_DNA"/>
</dbReference>
<name>A0A426JUV3_9PSEU</name>
<dbReference type="AlphaFoldDB" id="A0A426JUV3"/>
<dbReference type="SMART" id="SM00354">
    <property type="entry name" value="HTH_LACI"/>
    <property type="match status" value="1"/>
</dbReference>
<dbReference type="PROSITE" id="PS50932">
    <property type="entry name" value="HTH_LACI_2"/>
    <property type="match status" value="1"/>
</dbReference>
<dbReference type="SUPFAM" id="SSF47413">
    <property type="entry name" value="lambda repressor-like DNA-binding domains"/>
    <property type="match status" value="1"/>
</dbReference>
<dbReference type="InterPro" id="IPR000843">
    <property type="entry name" value="HTH_LacI"/>
</dbReference>
<dbReference type="Proteomes" id="UP000274515">
    <property type="component" value="Unassembled WGS sequence"/>
</dbReference>
<accession>A0A426JUV3</accession>
<keyword evidence="6" id="KW-1185">Reference proteome</keyword>
<evidence type="ECO:0000313" key="5">
    <source>
        <dbReference type="EMBL" id="RRO16968.1"/>
    </source>
</evidence>
<dbReference type="InterPro" id="IPR028082">
    <property type="entry name" value="Peripla_BP_I"/>
</dbReference>
<organism evidence="5 6">
    <name type="scientific">Saccharopolyspora rhizosphaerae</name>
    <dbReference type="NCBI Taxonomy" id="2492662"/>
    <lineage>
        <taxon>Bacteria</taxon>
        <taxon>Bacillati</taxon>
        <taxon>Actinomycetota</taxon>
        <taxon>Actinomycetes</taxon>
        <taxon>Pseudonocardiales</taxon>
        <taxon>Pseudonocardiaceae</taxon>
        <taxon>Saccharopolyspora</taxon>
    </lineage>
</organism>
<evidence type="ECO:0000256" key="1">
    <source>
        <dbReference type="ARBA" id="ARBA00023015"/>
    </source>
</evidence>
<dbReference type="Pfam" id="PF00356">
    <property type="entry name" value="LacI"/>
    <property type="match status" value="1"/>
</dbReference>
<dbReference type="SUPFAM" id="SSF53822">
    <property type="entry name" value="Periplasmic binding protein-like I"/>
    <property type="match status" value="1"/>
</dbReference>
<comment type="caution">
    <text evidence="5">The sequence shown here is derived from an EMBL/GenBank/DDBJ whole genome shotgun (WGS) entry which is preliminary data.</text>
</comment>
<dbReference type="PANTHER" id="PTHR30146:SF109">
    <property type="entry name" value="HTH-TYPE TRANSCRIPTIONAL REGULATOR GALS"/>
    <property type="match status" value="1"/>
</dbReference>
<evidence type="ECO:0000313" key="6">
    <source>
        <dbReference type="Proteomes" id="UP000274515"/>
    </source>
</evidence>
<dbReference type="InterPro" id="IPR046335">
    <property type="entry name" value="LacI/GalR-like_sensor"/>
</dbReference>
<dbReference type="GO" id="GO:0003700">
    <property type="term" value="F:DNA-binding transcription factor activity"/>
    <property type="evidence" value="ECO:0007669"/>
    <property type="project" value="TreeGrafter"/>
</dbReference>
<keyword evidence="1" id="KW-0805">Transcription regulation</keyword>
<dbReference type="PANTHER" id="PTHR30146">
    <property type="entry name" value="LACI-RELATED TRANSCRIPTIONAL REPRESSOR"/>
    <property type="match status" value="1"/>
</dbReference>
<dbReference type="Gene3D" id="3.40.50.2300">
    <property type="match status" value="2"/>
</dbReference>
<reference evidence="5 6" key="1">
    <citation type="submission" date="2018-11" db="EMBL/GenBank/DDBJ databases">
        <title>Saccharopolyspora rhizosphaerae sp. nov., an actinomycete isolated from rhizosphere soil in Thailand.</title>
        <authorList>
            <person name="Intra B."/>
            <person name="Euanorasetr J."/>
            <person name="Take A."/>
            <person name="Inahashi Y."/>
            <person name="Mori M."/>
            <person name="Panbangred W."/>
            <person name="Matsumoto A."/>
        </authorList>
    </citation>
    <scope>NUCLEOTIDE SEQUENCE [LARGE SCALE GENOMIC DNA]</scope>
    <source>
        <strain evidence="5 6">H219</strain>
    </source>
</reference>
<dbReference type="Pfam" id="PF13377">
    <property type="entry name" value="Peripla_BP_3"/>
    <property type="match status" value="1"/>
</dbReference>
<evidence type="ECO:0000256" key="2">
    <source>
        <dbReference type="ARBA" id="ARBA00023125"/>
    </source>
</evidence>
<dbReference type="OrthoDB" id="3258243at2"/>
<keyword evidence="2" id="KW-0238">DNA-binding</keyword>
<dbReference type="Gene3D" id="1.10.260.40">
    <property type="entry name" value="lambda repressor-like DNA-binding domains"/>
    <property type="match status" value="1"/>
</dbReference>
<evidence type="ECO:0000259" key="4">
    <source>
        <dbReference type="PROSITE" id="PS50932"/>
    </source>
</evidence>
<dbReference type="InterPro" id="IPR010982">
    <property type="entry name" value="Lambda_DNA-bd_dom_sf"/>
</dbReference>
<feature type="domain" description="HTH lacI-type" evidence="4">
    <location>
        <begin position="6"/>
        <end position="60"/>
    </location>
</feature>
<dbReference type="CDD" id="cd06267">
    <property type="entry name" value="PBP1_LacI_sugar_binding-like"/>
    <property type="match status" value="1"/>
</dbReference>
<gene>
    <name evidence="5" type="ORF">EIL87_11850</name>
</gene>
<keyword evidence="3" id="KW-0804">Transcription</keyword>
<protein>
    <submittedName>
        <fullName evidence="5">LacI family transcriptional regulator</fullName>
    </submittedName>
</protein>
<evidence type="ECO:0000256" key="3">
    <source>
        <dbReference type="ARBA" id="ARBA00023163"/>
    </source>
</evidence>
<proteinExistence type="predicted"/>
<sequence>MEQARPTIYDVARQCGVAASTVSRTFSNPARVSPATRERVQQVAREVGYEPRPLARAEAPGRIRVLTLVVSDISNPYYVTVIKAAQARAIERNYTLALADSDESAQVEASNLRQLLATTSGGILATSRLSDETVRQIAGHRPLVMVNRRIEGVPSLVIDTASGMRQAVRHLAVLGHRRIAYLSGPRNSWINGRRWQAVREEAASLDLEVSFLGPYAPHRQGGHEAADALVLGKVTAAIAYNDLIAIGVLQRLQVVGIRVPDDLSLVGCDDIFGADLTVPGLTTIAGPADKLGSYAVDILHSRLTGHGEGPGSLTLDAHVVLRASTGPAPAS</sequence>
<dbReference type="RefSeq" id="WP_125090294.1">
    <property type="nucleotide sequence ID" value="NZ_RSAA01000010.1"/>
</dbReference>
<dbReference type="CDD" id="cd01392">
    <property type="entry name" value="HTH_LacI"/>
    <property type="match status" value="1"/>
</dbReference>
<dbReference type="GO" id="GO:0000976">
    <property type="term" value="F:transcription cis-regulatory region binding"/>
    <property type="evidence" value="ECO:0007669"/>
    <property type="project" value="TreeGrafter"/>
</dbReference>